<dbReference type="InterPro" id="IPR050951">
    <property type="entry name" value="Retrovirus_Pol_polyprotein"/>
</dbReference>
<keyword evidence="2" id="KW-0548">Nucleotidyltransferase</keyword>
<keyword evidence="6" id="KW-0695">RNA-directed DNA polymerase</keyword>
<evidence type="ECO:0000313" key="8">
    <source>
        <dbReference type="EMBL" id="CAB0002533.1"/>
    </source>
</evidence>
<dbReference type="GO" id="GO:0003964">
    <property type="term" value="F:RNA-directed DNA polymerase activity"/>
    <property type="evidence" value="ECO:0007669"/>
    <property type="project" value="UniProtKB-KW"/>
</dbReference>
<proteinExistence type="predicted"/>
<evidence type="ECO:0000256" key="5">
    <source>
        <dbReference type="ARBA" id="ARBA00022801"/>
    </source>
</evidence>
<protein>
    <recommendedName>
        <fullName evidence="7">Reverse transcriptase RNase H-like domain-containing protein</fullName>
    </recommendedName>
</protein>
<keyword evidence="3" id="KW-0540">Nuclease</keyword>
<dbReference type="InterPro" id="IPR043502">
    <property type="entry name" value="DNA/RNA_pol_sf"/>
</dbReference>
<keyword evidence="4" id="KW-0255">Endonuclease</keyword>
<dbReference type="CDD" id="cd09274">
    <property type="entry name" value="RNase_HI_RT_Ty3"/>
    <property type="match status" value="1"/>
</dbReference>
<evidence type="ECO:0000256" key="6">
    <source>
        <dbReference type="ARBA" id="ARBA00022918"/>
    </source>
</evidence>
<evidence type="ECO:0000259" key="7">
    <source>
        <dbReference type="Pfam" id="PF17917"/>
    </source>
</evidence>
<evidence type="ECO:0000256" key="4">
    <source>
        <dbReference type="ARBA" id="ARBA00022759"/>
    </source>
</evidence>
<organism evidence="8 9">
    <name type="scientific">Nesidiocoris tenuis</name>
    <dbReference type="NCBI Taxonomy" id="355587"/>
    <lineage>
        <taxon>Eukaryota</taxon>
        <taxon>Metazoa</taxon>
        <taxon>Ecdysozoa</taxon>
        <taxon>Arthropoda</taxon>
        <taxon>Hexapoda</taxon>
        <taxon>Insecta</taxon>
        <taxon>Pterygota</taxon>
        <taxon>Neoptera</taxon>
        <taxon>Paraneoptera</taxon>
        <taxon>Hemiptera</taxon>
        <taxon>Heteroptera</taxon>
        <taxon>Panheteroptera</taxon>
        <taxon>Cimicomorpha</taxon>
        <taxon>Miridae</taxon>
        <taxon>Dicyphina</taxon>
        <taxon>Nesidiocoris</taxon>
    </lineage>
</organism>
<sequence>MDWLVAFDVSLPRETRIRQIRREKTGTEEETDKDVAHLINEYKEIFEPGAGKIKNHSVRIQLKENAVPKVFKPRRVPFNIQPQVEDELKRLTNEGIIEEVDAAKMPIEWATPLVIAMKANDASENGLGAVLFHRLEDGSEKPVGFASRTLKPAEQRYSDREALAIIFGVTKFKQYLYGRRFILRTDHKPLIYLLNEKREVPKMAGNRLTRWAITLSSFDYEIQYQAGTQNGPADVLSRLPLREEDASPEEDGSYEKFIGSQLQISYHYETDNYNPKKLNSHAALCSILCSFEKTSSFQ</sequence>
<dbReference type="Gene3D" id="3.10.10.10">
    <property type="entry name" value="HIV Type 1 Reverse Transcriptase, subunit A, domain 1"/>
    <property type="match status" value="1"/>
</dbReference>
<keyword evidence="9" id="KW-1185">Reference proteome</keyword>
<dbReference type="PANTHER" id="PTHR37984">
    <property type="entry name" value="PROTEIN CBG26694"/>
    <property type="match status" value="1"/>
</dbReference>
<dbReference type="SUPFAM" id="SSF56672">
    <property type="entry name" value="DNA/RNA polymerases"/>
    <property type="match status" value="2"/>
</dbReference>
<keyword evidence="1" id="KW-0808">Transferase</keyword>
<evidence type="ECO:0000313" key="9">
    <source>
        <dbReference type="Proteomes" id="UP000479000"/>
    </source>
</evidence>
<name>A0A6H5GHJ0_9HEMI</name>
<dbReference type="AlphaFoldDB" id="A0A6H5GHJ0"/>
<dbReference type="Pfam" id="PF17917">
    <property type="entry name" value="RT_RNaseH"/>
    <property type="match status" value="1"/>
</dbReference>
<dbReference type="PANTHER" id="PTHR37984:SF5">
    <property type="entry name" value="PROTEIN NYNRIN-LIKE"/>
    <property type="match status" value="1"/>
</dbReference>
<dbReference type="OrthoDB" id="6625515at2759"/>
<keyword evidence="5" id="KW-0378">Hydrolase</keyword>
<dbReference type="Proteomes" id="UP000479000">
    <property type="component" value="Unassembled WGS sequence"/>
</dbReference>
<evidence type="ECO:0000256" key="2">
    <source>
        <dbReference type="ARBA" id="ARBA00022695"/>
    </source>
</evidence>
<dbReference type="GO" id="GO:0016787">
    <property type="term" value="F:hydrolase activity"/>
    <property type="evidence" value="ECO:0007669"/>
    <property type="project" value="UniProtKB-KW"/>
</dbReference>
<dbReference type="GO" id="GO:0004519">
    <property type="term" value="F:endonuclease activity"/>
    <property type="evidence" value="ECO:0007669"/>
    <property type="project" value="UniProtKB-KW"/>
</dbReference>
<evidence type="ECO:0000256" key="1">
    <source>
        <dbReference type="ARBA" id="ARBA00022679"/>
    </source>
</evidence>
<evidence type="ECO:0000256" key="3">
    <source>
        <dbReference type="ARBA" id="ARBA00022722"/>
    </source>
</evidence>
<feature type="non-terminal residue" evidence="8">
    <location>
        <position position="298"/>
    </location>
</feature>
<accession>A0A6H5GHJ0</accession>
<dbReference type="FunFam" id="3.10.20.370:FF:000001">
    <property type="entry name" value="Retrovirus-related Pol polyprotein from transposon 17.6-like protein"/>
    <property type="match status" value="1"/>
</dbReference>
<feature type="domain" description="Reverse transcriptase RNase H-like" evidence="7">
    <location>
        <begin position="121"/>
        <end position="218"/>
    </location>
</feature>
<dbReference type="InterPro" id="IPR041373">
    <property type="entry name" value="RT_RNaseH"/>
</dbReference>
<reference evidence="8 9" key="1">
    <citation type="submission" date="2020-02" db="EMBL/GenBank/DDBJ databases">
        <authorList>
            <person name="Ferguson B K."/>
        </authorList>
    </citation>
    <scope>NUCLEOTIDE SEQUENCE [LARGE SCALE GENOMIC DNA]</scope>
</reference>
<gene>
    <name evidence="8" type="ORF">NTEN_LOCUS8320</name>
</gene>
<dbReference type="EMBL" id="CADCXU010012580">
    <property type="protein sequence ID" value="CAB0002533.1"/>
    <property type="molecule type" value="Genomic_DNA"/>
</dbReference>